<organism evidence="1 2">
    <name type="scientific">Diceros bicornis minor</name>
    <name type="common">South-central black rhinoceros</name>
    <dbReference type="NCBI Taxonomy" id="77932"/>
    <lineage>
        <taxon>Eukaryota</taxon>
        <taxon>Metazoa</taxon>
        <taxon>Chordata</taxon>
        <taxon>Craniata</taxon>
        <taxon>Vertebrata</taxon>
        <taxon>Euteleostomi</taxon>
        <taxon>Mammalia</taxon>
        <taxon>Eutheria</taxon>
        <taxon>Laurasiatheria</taxon>
        <taxon>Perissodactyla</taxon>
        <taxon>Rhinocerotidae</taxon>
        <taxon>Diceros</taxon>
    </lineage>
</organism>
<gene>
    <name evidence="1" type="ORF">HPG69_005482</name>
</gene>
<feature type="non-terminal residue" evidence="1">
    <location>
        <position position="1"/>
    </location>
</feature>
<dbReference type="EMBL" id="JACDTQ010002688">
    <property type="protein sequence ID" value="KAF5916687.1"/>
    <property type="molecule type" value="Genomic_DNA"/>
</dbReference>
<protein>
    <submittedName>
        <fullName evidence="1">Uncharacterized protein</fullName>
    </submittedName>
</protein>
<dbReference type="PANTHER" id="PTHR46441:SF2">
    <property type="entry name" value="TRANSMEMBRANE EPIDIDYMAL PROTEIN 1"/>
    <property type="match status" value="1"/>
</dbReference>
<comment type="caution">
    <text evidence="1">The sequence shown here is derived from an EMBL/GenBank/DDBJ whole genome shotgun (WGS) entry which is preliminary data.</text>
</comment>
<dbReference type="PANTHER" id="PTHR46441">
    <property type="entry name" value="TRANSMEMBRANE EPIDIDYMAL FAMILY MEMBER 3"/>
    <property type="match status" value="1"/>
</dbReference>
<name>A0A7J7ELV2_DICBM</name>
<proteinExistence type="predicted"/>
<evidence type="ECO:0000313" key="1">
    <source>
        <dbReference type="EMBL" id="KAF5916687.1"/>
    </source>
</evidence>
<dbReference type="Proteomes" id="UP000551758">
    <property type="component" value="Unassembled WGS sequence"/>
</dbReference>
<sequence length="184" mass="20912">KPVTFQCTRMEWNNEALGHQRRRLVSRNISSLWGSSGWGEMIKVGGRQFFQNSDLEVAPEGVDICSSMGTFIGHVYPGLFLVFYGLYQAIVVSKAAILNDSLLYPSCPPRNKGRWARLWKISCGAYVISCIPRGLKLMNREIPPKFMHTKDWQHLTMFVLFTLNGCVDVTSKNLLPQRCVVLEK</sequence>
<accession>A0A7J7ELV2</accession>
<dbReference type="AlphaFoldDB" id="A0A7J7ELV2"/>
<keyword evidence="2" id="KW-1185">Reference proteome</keyword>
<reference evidence="1 2" key="1">
    <citation type="journal article" date="2020" name="Mol. Biol. Evol.">
        <title>Interspecific Gene Flow and the Evolution of Specialization in Black and White Rhinoceros.</title>
        <authorList>
            <person name="Moodley Y."/>
            <person name="Westbury M.V."/>
            <person name="Russo I.M."/>
            <person name="Gopalakrishnan S."/>
            <person name="Rakotoarivelo A."/>
            <person name="Olsen R.A."/>
            <person name="Prost S."/>
            <person name="Tunstall T."/>
            <person name="Ryder O.A."/>
            <person name="Dalen L."/>
            <person name="Bruford M.W."/>
        </authorList>
    </citation>
    <scope>NUCLEOTIDE SEQUENCE [LARGE SCALE GENOMIC DNA]</scope>
    <source>
        <strain evidence="1">SBR-YM</strain>
        <tissue evidence="1">Skin</tissue>
    </source>
</reference>
<feature type="non-terminal residue" evidence="1">
    <location>
        <position position="184"/>
    </location>
</feature>
<evidence type="ECO:0000313" key="2">
    <source>
        <dbReference type="Proteomes" id="UP000551758"/>
    </source>
</evidence>